<evidence type="ECO:0000313" key="1">
    <source>
        <dbReference type="EMBL" id="CAG8725637.1"/>
    </source>
</evidence>
<name>A0ACA9PUM9_9GLOM</name>
<accession>A0ACA9PUM9</accession>
<reference evidence="1" key="1">
    <citation type="submission" date="2021-06" db="EMBL/GenBank/DDBJ databases">
        <authorList>
            <person name="Kallberg Y."/>
            <person name="Tangrot J."/>
            <person name="Rosling A."/>
        </authorList>
    </citation>
    <scope>NUCLEOTIDE SEQUENCE</scope>
    <source>
        <strain evidence="1">28 12/20/2015</strain>
    </source>
</reference>
<evidence type="ECO:0000313" key="2">
    <source>
        <dbReference type="Proteomes" id="UP000789366"/>
    </source>
</evidence>
<gene>
    <name evidence="1" type="ORF">SPELUC_LOCUS12737</name>
</gene>
<sequence length="224" mass="26487">MSVKKNNEDIIVIQEKSSYKIREVLPFNLHQKLCKTKTGMSKNYQEIKNNLNKLLKASHVNIKTLSQLFKQSSKDQKKIKILWRRLARAKRLKNRINSLVYAFYLREILETVTKSEKTICNGLLTRYFISVSIRTYYLFKKLDVEQIYRTSTMNLTMISKLESREFQNLVKLSDSIKDKLVNVNLPQETIMKKNDHDLVRPNSVQFEGISQHKFLIDQEDLKKL</sequence>
<comment type="caution">
    <text evidence="1">The sequence shown here is derived from an EMBL/GenBank/DDBJ whole genome shotgun (WGS) entry which is preliminary data.</text>
</comment>
<dbReference type="Proteomes" id="UP000789366">
    <property type="component" value="Unassembled WGS sequence"/>
</dbReference>
<protein>
    <submittedName>
        <fullName evidence="1">1546_t:CDS:1</fullName>
    </submittedName>
</protein>
<proteinExistence type="predicted"/>
<organism evidence="1 2">
    <name type="scientific">Cetraspora pellucida</name>
    <dbReference type="NCBI Taxonomy" id="1433469"/>
    <lineage>
        <taxon>Eukaryota</taxon>
        <taxon>Fungi</taxon>
        <taxon>Fungi incertae sedis</taxon>
        <taxon>Mucoromycota</taxon>
        <taxon>Glomeromycotina</taxon>
        <taxon>Glomeromycetes</taxon>
        <taxon>Diversisporales</taxon>
        <taxon>Gigasporaceae</taxon>
        <taxon>Cetraspora</taxon>
    </lineage>
</organism>
<keyword evidence="2" id="KW-1185">Reference proteome</keyword>
<dbReference type="EMBL" id="CAJVPW010031072">
    <property type="protein sequence ID" value="CAG8725637.1"/>
    <property type="molecule type" value="Genomic_DNA"/>
</dbReference>
<feature type="non-terminal residue" evidence="1">
    <location>
        <position position="224"/>
    </location>
</feature>